<dbReference type="PANTHER" id="PTHR44936:SF10">
    <property type="entry name" value="SENSOR PROTEIN RSTB"/>
    <property type="match status" value="1"/>
</dbReference>
<evidence type="ECO:0000256" key="9">
    <source>
        <dbReference type="ARBA" id="ARBA00022840"/>
    </source>
</evidence>
<keyword evidence="6" id="KW-0808">Transferase</keyword>
<evidence type="ECO:0000256" key="7">
    <source>
        <dbReference type="ARBA" id="ARBA00022741"/>
    </source>
</evidence>
<dbReference type="EMBL" id="JAAIKR010000001">
    <property type="protein sequence ID" value="MBR9726421.1"/>
    <property type="molecule type" value="Genomic_DNA"/>
</dbReference>
<dbReference type="Gene3D" id="6.10.340.10">
    <property type="match status" value="1"/>
</dbReference>
<evidence type="ECO:0000256" key="5">
    <source>
        <dbReference type="ARBA" id="ARBA00022553"/>
    </source>
</evidence>
<dbReference type="Pfam" id="PF02518">
    <property type="entry name" value="HATPase_c"/>
    <property type="match status" value="1"/>
</dbReference>
<reference evidence="13 14" key="1">
    <citation type="submission" date="2020-02" db="EMBL/GenBank/DDBJ databases">
        <title>Shewanella WXL01 sp. nov., a marine bacterium isolated from green algae in Luhuitou Fringing Reef (Northern South China Sea).</title>
        <authorList>
            <person name="Wang X."/>
        </authorList>
    </citation>
    <scope>NUCLEOTIDE SEQUENCE [LARGE SCALE GENOMIC DNA]</scope>
    <source>
        <strain evidence="13 14">MCCC 1A01895</strain>
    </source>
</reference>
<keyword evidence="8 13" id="KW-0418">Kinase</keyword>
<dbReference type="Gene3D" id="3.30.565.10">
    <property type="entry name" value="Histidine kinase-like ATPase, C-terminal domain"/>
    <property type="match status" value="1"/>
</dbReference>
<dbReference type="SUPFAM" id="SSF55874">
    <property type="entry name" value="ATPase domain of HSP90 chaperone/DNA topoisomerase II/histidine kinase"/>
    <property type="match status" value="1"/>
</dbReference>
<keyword evidence="14" id="KW-1185">Reference proteome</keyword>
<dbReference type="InterPro" id="IPR003660">
    <property type="entry name" value="HAMP_dom"/>
</dbReference>
<evidence type="ECO:0000313" key="14">
    <source>
        <dbReference type="Proteomes" id="UP000811844"/>
    </source>
</evidence>
<dbReference type="InterPro" id="IPR003594">
    <property type="entry name" value="HATPase_dom"/>
</dbReference>
<dbReference type="InterPro" id="IPR036890">
    <property type="entry name" value="HATPase_C_sf"/>
</dbReference>
<keyword evidence="9" id="KW-0067">ATP-binding</keyword>
<evidence type="ECO:0000313" key="13">
    <source>
        <dbReference type="EMBL" id="MBR9726421.1"/>
    </source>
</evidence>
<comment type="catalytic activity">
    <reaction evidence="1">
        <text>ATP + protein L-histidine = ADP + protein N-phospho-L-histidine.</text>
        <dbReference type="EC" id="2.7.13.3"/>
    </reaction>
</comment>
<feature type="transmembrane region" description="Helical" evidence="10">
    <location>
        <begin position="128"/>
        <end position="147"/>
    </location>
</feature>
<keyword evidence="5" id="KW-0597">Phosphoprotein</keyword>
<dbReference type="EC" id="2.7.13.3" evidence="3"/>
<dbReference type="Pfam" id="PF00512">
    <property type="entry name" value="HisKA"/>
    <property type="match status" value="1"/>
</dbReference>
<evidence type="ECO:0000256" key="1">
    <source>
        <dbReference type="ARBA" id="ARBA00000085"/>
    </source>
</evidence>
<dbReference type="SMART" id="SM00388">
    <property type="entry name" value="HisKA"/>
    <property type="match status" value="1"/>
</dbReference>
<keyword evidence="10" id="KW-0812">Transmembrane</keyword>
<dbReference type="CDD" id="cd00082">
    <property type="entry name" value="HisKA"/>
    <property type="match status" value="1"/>
</dbReference>
<keyword evidence="10" id="KW-1133">Transmembrane helix</keyword>
<dbReference type="SUPFAM" id="SSF47384">
    <property type="entry name" value="Homodimeric domain of signal transducing histidine kinase"/>
    <property type="match status" value="1"/>
</dbReference>
<feature type="domain" description="Histidine kinase" evidence="11">
    <location>
        <begin position="207"/>
        <end position="420"/>
    </location>
</feature>
<dbReference type="InterPro" id="IPR050980">
    <property type="entry name" value="2C_sensor_his_kinase"/>
</dbReference>
<comment type="caution">
    <text evidence="13">The sequence shown here is derived from an EMBL/GenBank/DDBJ whole genome shotgun (WGS) entry which is preliminary data.</text>
</comment>
<evidence type="ECO:0000256" key="2">
    <source>
        <dbReference type="ARBA" id="ARBA00004651"/>
    </source>
</evidence>
<accession>A0ABS5HXJ9</accession>
<dbReference type="Proteomes" id="UP000811844">
    <property type="component" value="Unassembled WGS sequence"/>
</dbReference>
<evidence type="ECO:0000256" key="3">
    <source>
        <dbReference type="ARBA" id="ARBA00012438"/>
    </source>
</evidence>
<evidence type="ECO:0000259" key="11">
    <source>
        <dbReference type="PROSITE" id="PS50109"/>
    </source>
</evidence>
<dbReference type="SMART" id="SM00387">
    <property type="entry name" value="HATPase_c"/>
    <property type="match status" value="1"/>
</dbReference>
<keyword evidence="7" id="KW-0547">Nucleotide-binding</keyword>
<proteinExistence type="predicted"/>
<dbReference type="PROSITE" id="PS50109">
    <property type="entry name" value="HIS_KIN"/>
    <property type="match status" value="1"/>
</dbReference>
<dbReference type="GO" id="GO:0016301">
    <property type="term" value="F:kinase activity"/>
    <property type="evidence" value="ECO:0007669"/>
    <property type="project" value="UniProtKB-KW"/>
</dbReference>
<dbReference type="InterPro" id="IPR005467">
    <property type="entry name" value="His_kinase_dom"/>
</dbReference>
<sequence>MKRLFISLYLLLSLSFLGIGWTLDSLWQRNVDDTGEFNSPLIAFASLLAQIPEKDRQIYLDNITAEHPIPLALHKKDNITLSNGVVLKANEVLSTETEDNHHVFFIAVDDHVLIAGPVDVDPRAQLRGLFTLFFYLALALVALVWVWPLSRDLKNLREATKAFGEAHWDTRIKLAKSSQVSPLARTFNDMASHIGALIDNQKHLTNAISHEIRTPLGRLKFALALLPQYCQPSSSVKSRNDFLQEMECDITEMENLLQELLTYASLETNYVEPEMENCELVKICQQMIKRLQLHNSITINWDCRIEECYVKGEMSLIERAIQNLITNAQRYAESIIIVSLSAVGEQIKLSVTNDGPEIPLEDQKHIFKPFYRSKLQHDSNKGHGLGLAIISRIMNRHRGRITINSNAKQTTFSLLWPQLPLNK</sequence>
<comment type="subcellular location">
    <subcellularLocation>
        <location evidence="2">Cell membrane</location>
        <topology evidence="2">Multi-pass membrane protein</topology>
    </subcellularLocation>
</comment>
<gene>
    <name evidence="13" type="ORF">G3R48_00225</name>
</gene>
<evidence type="ECO:0000256" key="8">
    <source>
        <dbReference type="ARBA" id="ARBA00022777"/>
    </source>
</evidence>
<dbReference type="Gene3D" id="1.10.287.130">
    <property type="match status" value="1"/>
</dbReference>
<dbReference type="InterPro" id="IPR004358">
    <property type="entry name" value="Sig_transdc_His_kin-like_C"/>
</dbReference>
<organism evidence="13 14">
    <name type="scientific">Shewanella intestini</name>
    <dbReference type="NCBI Taxonomy" id="2017544"/>
    <lineage>
        <taxon>Bacteria</taxon>
        <taxon>Pseudomonadati</taxon>
        <taxon>Pseudomonadota</taxon>
        <taxon>Gammaproteobacteria</taxon>
        <taxon>Alteromonadales</taxon>
        <taxon>Shewanellaceae</taxon>
        <taxon>Shewanella</taxon>
    </lineage>
</organism>
<dbReference type="InterPro" id="IPR003661">
    <property type="entry name" value="HisK_dim/P_dom"/>
</dbReference>
<evidence type="ECO:0000256" key="4">
    <source>
        <dbReference type="ARBA" id="ARBA00022475"/>
    </source>
</evidence>
<dbReference type="Pfam" id="PF00672">
    <property type="entry name" value="HAMP"/>
    <property type="match status" value="1"/>
</dbReference>
<dbReference type="InterPro" id="IPR036097">
    <property type="entry name" value="HisK_dim/P_sf"/>
</dbReference>
<protein>
    <recommendedName>
        <fullName evidence="3">histidine kinase</fullName>
        <ecNumber evidence="3">2.7.13.3</ecNumber>
    </recommendedName>
</protein>
<dbReference type="RefSeq" id="WP_153661387.1">
    <property type="nucleotide sequence ID" value="NZ_JAAIKR010000001.1"/>
</dbReference>
<name>A0ABS5HXJ9_9GAMM</name>
<evidence type="ECO:0000259" key="12">
    <source>
        <dbReference type="PROSITE" id="PS50885"/>
    </source>
</evidence>
<feature type="domain" description="HAMP" evidence="12">
    <location>
        <begin position="147"/>
        <end position="199"/>
    </location>
</feature>
<dbReference type="CDD" id="cd00075">
    <property type="entry name" value="HATPase"/>
    <property type="match status" value="1"/>
</dbReference>
<dbReference type="PANTHER" id="PTHR44936">
    <property type="entry name" value="SENSOR PROTEIN CREC"/>
    <property type="match status" value="1"/>
</dbReference>
<dbReference type="PRINTS" id="PR00344">
    <property type="entry name" value="BCTRLSENSOR"/>
</dbReference>
<dbReference type="PROSITE" id="PS50885">
    <property type="entry name" value="HAMP"/>
    <property type="match status" value="1"/>
</dbReference>
<evidence type="ECO:0000256" key="6">
    <source>
        <dbReference type="ARBA" id="ARBA00022679"/>
    </source>
</evidence>
<evidence type="ECO:0000256" key="10">
    <source>
        <dbReference type="SAM" id="Phobius"/>
    </source>
</evidence>
<dbReference type="CDD" id="cd06225">
    <property type="entry name" value="HAMP"/>
    <property type="match status" value="1"/>
</dbReference>
<keyword evidence="4" id="KW-1003">Cell membrane</keyword>
<keyword evidence="10" id="KW-0472">Membrane</keyword>